<reference evidence="2" key="1">
    <citation type="submission" date="2021-02" db="EMBL/GenBank/DDBJ databases">
        <authorList>
            <person name="Nowell W R."/>
        </authorList>
    </citation>
    <scope>NUCLEOTIDE SEQUENCE</scope>
</reference>
<proteinExistence type="predicted"/>
<feature type="compositionally biased region" description="Low complexity" evidence="1">
    <location>
        <begin position="134"/>
        <end position="152"/>
    </location>
</feature>
<name>A0A815ILV0_9BILA</name>
<gene>
    <name evidence="2" type="ORF">QVE165_LOCUS34919</name>
</gene>
<feature type="compositionally biased region" description="Polar residues" evidence="1">
    <location>
        <begin position="389"/>
        <end position="401"/>
    </location>
</feature>
<evidence type="ECO:0000313" key="2">
    <source>
        <dbReference type="EMBL" id="CAF1367712.1"/>
    </source>
</evidence>
<sequence>MGGLLNRSSTQRDEGKTKLKKDKRKRRHDDSDAPLDNDDFVVIDRNENEDPQAELVNSYELWNNKCEQKPIMNINDPPGAPRTDSPNYFIHPNDAMNHPWSSSLDVNNSFYPINSLQSVSQYNMPYDPNQYMHNQFSNSMNNQLSSSMGNQSPRLASDGRVPKRVHFSSLHPEQQQQQQQQQQQPMPLKPLTSAHSWHETNTTAFATSTSTGTKPMRLSNRSSSSRPSVVKRRPTPTQVPVQKPIYVGVDHQATLAERGQIIANTHHRRNDERNLTNTLTSSMSNQQFHSHTNHQNKHQKISDSPNSDNRVATSRSFDVSQTVNASSHRSIMKSMSTNRIPKNSDQIPFIPNEPKPLRTRSARRQESPMNNELKPLRSRENFRQHTRQHPSNQSPLSLSNDLPNRRIQRMNSGSPVLRIALSKGIQHQQRQQMTISGVNHTMRTIPRTRS</sequence>
<organism evidence="2 3">
    <name type="scientific">Adineta steineri</name>
    <dbReference type="NCBI Taxonomy" id="433720"/>
    <lineage>
        <taxon>Eukaryota</taxon>
        <taxon>Metazoa</taxon>
        <taxon>Spiralia</taxon>
        <taxon>Gnathifera</taxon>
        <taxon>Rotifera</taxon>
        <taxon>Eurotatoria</taxon>
        <taxon>Bdelloidea</taxon>
        <taxon>Adinetida</taxon>
        <taxon>Adinetidae</taxon>
        <taxon>Adineta</taxon>
    </lineage>
</organism>
<dbReference type="Proteomes" id="UP000663832">
    <property type="component" value="Unassembled WGS sequence"/>
</dbReference>
<feature type="compositionally biased region" description="Low complexity" evidence="1">
    <location>
        <begin position="174"/>
        <end position="184"/>
    </location>
</feature>
<protein>
    <submittedName>
        <fullName evidence="2">Uncharacterized protein</fullName>
    </submittedName>
</protein>
<feature type="region of interest" description="Disordered" evidence="1">
    <location>
        <begin position="1"/>
        <end position="41"/>
    </location>
</feature>
<keyword evidence="3" id="KW-1185">Reference proteome</keyword>
<evidence type="ECO:0000256" key="1">
    <source>
        <dbReference type="SAM" id="MobiDB-lite"/>
    </source>
</evidence>
<feature type="region of interest" description="Disordered" evidence="1">
    <location>
        <begin position="285"/>
        <end position="377"/>
    </location>
</feature>
<feature type="region of interest" description="Disordered" evidence="1">
    <location>
        <begin position="382"/>
        <end position="401"/>
    </location>
</feature>
<feature type="region of interest" description="Disordered" evidence="1">
    <location>
        <begin position="131"/>
        <end position="237"/>
    </location>
</feature>
<dbReference type="OrthoDB" id="10031475at2759"/>
<dbReference type="AlphaFoldDB" id="A0A815ILV0"/>
<feature type="compositionally biased region" description="Acidic residues" evidence="1">
    <location>
        <begin position="32"/>
        <end position="41"/>
    </location>
</feature>
<dbReference type="EMBL" id="CAJNOM010000334">
    <property type="protein sequence ID" value="CAF1367712.1"/>
    <property type="molecule type" value="Genomic_DNA"/>
</dbReference>
<evidence type="ECO:0000313" key="3">
    <source>
        <dbReference type="Proteomes" id="UP000663832"/>
    </source>
</evidence>
<feature type="compositionally biased region" description="Polar residues" evidence="1">
    <location>
        <begin position="302"/>
        <end position="346"/>
    </location>
</feature>
<feature type="compositionally biased region" description="Basic residues" evidence="1">
    <location>
        <begin position="18"/>
        <end position="27"/>
    </location>
</feature>
<accession>A0A815ILV0</accession>
<comment type="caution">
    <text evidence="2">The sequence shown here is derived from an EMBL/GenBank/DDBJ whole genome shotgun (WGS) entry which is preliminary data.</text>
</comment>
<feature type="compositionally biased region" description="Low complexity" evidence="1">
    <location>
        <begin position="200"/>
        <end position="228"/>
    </location>
</feature>